<dbReference type="SUPFAM" id="SSF52047">
    <property type="entry name" value="RNI-like"/>
    <property type="match status" value="1"/>
</dbReference>
<evidence type="ECO:0000256" key="5">
    <source>
        <dbReference type="ARBA" id="ARBA00022737"/>
    </source>
</evidence>
<organism evidence="11">
    <name type="scientific">Brachypodium distachyon</name>
    <name type="common">Purple false brome</name>
    <name type="synonym">Trachynia distachya</name>
    <dbReference type="NCBI Taxonomy" id="15368"/>
    <lineage>
        <taxon>Eukaryota</taxon>
        <taxon>Viridiplantae</taxon>
        <taxon>Streptophyta</taxon>
        <taxon>Embryophyta</taxon>
        <taxon>Tracheophyta</taxon>
        <taxon>Spermatophyta</taxon>
        <taxon>Magnoliopsida</taxon>
        <taxon>Liliopsida</taxon>
        <taxon>Poales</taxon>
        <taxon>Poaceae</taxon>
        <taxon>BOP clade</taxon>
        <taxon>Pooideae</taxon>
        <taxon>Stipodae</taxon>
        <taxon>Brachypodieae</taxon>
        <taxon>Brachypodium</taxon>
    </lineage>
</organism>
<dbReference type="InterPro" id="IPR013210">
    <property type="entry name" value="LRR_N_plant-typ"/>
</dbReference>
<dbReference type="EnsemblPlants" id="PNT65947">
    <property type="protein sequence ID" value="PNT65947"/>
    <property type="gene ID" value="BRADI_3g04710v3"/>
</dbReference>
<dbReference type="Gramene" id="PNT65947">
    <property type="protein sequence ID" value="PNT65947"/>
    <property type="gene ID" value="BRADI_3g04710v3"/>
</dbReference>
<keyword evidence="3 9" id="KW-0812">Transmembrane</keyword>
<reference evidence="12" key="3">
    <citation type="submission" date="2018-08" db="UniProtKB">
        <authorList>
            <consortium name="EnsemblPlants"/>
        </authorList>
    </citation>
    <scope>IDENTIFICATION</scope>
    <source>
        <strain evidence="12">cv. Bd21</strain>
    </source>
</reference>
<dbReference type="InterPro" id="IPR032675">
    <property type="entry name" value="LRR_dom_sf"/>
</dbReference>
<evidence type="ECO:0000256" key="1">
    <source>
        <dbReference type="ARBA" id="ARBA00004167"/>
    </source>
</evidence>
<feature type="transmembrane region" description="Helical" evidence="9">
    <location>
        <begin position="696"/>
        <end position="719"/>
    </location>
</feature>
<dbReference type="InterPro" id="IPR003591">
    <property type="entry name" value="Leu-rich_rpt_typical-subtyp"/>
</dbReference>
<dbReference type="OrthoDB" id="648113at2759"/>
<accession>A0A2K2CV84</accession>
<dbReference type="Pfam" id="PF13855">
    <property type="entry name" value="LRR_8"/>
    <property type="match status" value="1"/>
</dbReference>
<evidence type="ECO:0000313" key="13">
    <source>
        <dbReference type="Proteomes" id="UP000008810"/>
    </source>
</evidence>
<dbReference type="STRING" id="15368.A0A2K2CV84"/>
<dbReference type="Gene3D" id="3.80.10.10">
    <property type="entry name" value="Ribonuclease Inhibitor"/>
    <property type="match status" value="5"/>
</dbReference>
<dbReference type="EMBL" id="CM000882">
    <property type="protein sequence ID" value="PNT65947.1"/>
    <property type="molecule type" value="Genomic_DNA"/>
</dbReference>
<evidence type="ECO:0000256" key="4">
    <source>
        <dbReference type="ARBA" id="ARBA00022729"/>
    </source>
</evidence>
<dbReference type="GO" id="GO:0016020">
    <property type="term" value="C:membrane"/>
    <property type="evidence" value="ECO:0007669"/>
    <property type="project" value="UniProtKB-SubCell"/>
</dbReference>
<evidence type="ECO:0000256" key="2">
    <source>
        <dbReference type="ARBA" id="ARBA00022614"/>
    </source>
</evidence>
<comment type="subcellular location">
    <subcellularLocation>
        <location evidence="1">Membrane</location>
        <topology evidence="1">Single-pass membrane protein</topology>
    </subcellularLocation>
</comment>
<keyword evidence="5" id="KW-0677">Repeat</keyword>
<dbReference type="FunFam" id="3.80.10.10:FF:000041">
    <property type="entry name" value="LRR receptor-like serine/threonine-protein kinase ERECTA"/>
    <property type="match status" value="2"/>
</dbReference>
<dbReference type="GO" id="GO:0099402">
    <property type="term" value="P:plant organ development"/>
    <property type="evidence" value="ECO:0007669"/>
    <property type="project" value="UniProtKB-ARBA"/>
</dbReference>
<reference evidence="11" key="2">
    <citation type="submission" date="2017-06" db="EMBL/GenBank/DDBJ databases">
        <title>WGS assembly of Brachypodium distachyon.</title>
        <authorList>
            <consortium name="The International Brachypodium Initiative"/>
            <person name="Lucas S."/>
            <person name="Harmon-Smith M."/>
            <person name="Lail K."/>
            <person name="Tice H."/>
            <person name="Grimwood J."/>
            <person name="Bruce D."/>
            <person name="Barry K."/>
            <person name="Shu S."/>
            <person name="Lindquist E."/>
            <person name="Wang M."/>
            <person name="Pitluck S."/>
            <person name="Vogel J.P."/>
            <person name="Garvin D.F."/>
            <person name="Mockler T.C."/>
            <person name="Schmutz J."/>
            <person name="Rokhsar D."/>
            <person name="Bevan M.W."/>
        </authorList>
    </citation>
    <scope>NUCLEOTIDE SEQUENCE</scope>
    <source>
        <strain evidence="11">Bd21</strain>
    </source>
</reference>
<dbReference type="PANTHER" id="PTHR48065">
    <property type="entry name" value="OS10G0469600 PROTEIN"/>
    <property type="match status" value="1"/>
</dbReference>
<dbReference type="Proteomes" id="UP000008810">
    <property type="component" value="Chromosome 3"/>
</dbReference>
<keyword evidence="13" id="KW-1185">Reference proteome</keyword>
<evidence type="ECO:0000256" key="3">
    <source>
        <dbReference type="ARBA" id="ARBA00022692"/>
    </source>
</evidence>
<evidence type="ECO:0000313" key="11">
    <source>
        <dbReference type="EMBL" id="PNT65947.1"/>
    </source>
</evidence>
<name>A0A2K2CV84_BRADI</name>
<evidence type="ECO:0000259" key="10">
    <source>
        <dbReference type="Pfam" id="PF08263"/>
    </source>
</evidence>
<dbReference type="SUPFAM" id="SSF52058">
    <property type="entry name" value="L domain-like"/>
    <property type="match status" value="1"/>
</dbReference>
<dbReference type="ExpressionAtlas" id="A0A2K2CV84">
    <property type="expression patterns" value="baseline"/>
</dbReference>
<evidence type="ECO:0000256" key="6">
    <source>
        <dbReference type="ARBA" id="ARBA00022989"/>
    </source>
</evidence>
<protein>
    <recommendedName>
        <fullName evidence="10">Leucine-rich repeat-containing N-terminal plant-type domain-containing protein</fullName>
    </recommendedName>
</protein>
<dbReference type="GO" id="GO:0009653">
    <property type="term" value="P:anatomical structure morphogenesis"/>
    <property type="evidence" value="ECO:0007669"/>
    <property type="project" value="UniProtKB-ARBA"/>
</dbReference>
<gene>
    <name evidence="11" type="ORF">BRADI_3g04710v3</name>
</gene>
<dbReference type="InParanoid" id="A0A2K2CV84"/>
<proteinExistence type="predicted"/>
<dbReference type="InterPro" id="IPR001611">
    <property type="entry name" value="Leu-rich_rpt"/>
</dbReference>
<dbReference type="SMART" id="SM00369">
    <property type="entry name" value="LRR_TYP"/>
    <property type="match status" value="5"/>
</dbReference>
<dbReference type="FunFam" id="3.80.10.10:FF:000095">
    <property type="entry name" value="LRR receptor-like serine/threonine-protein kinase GSO1"/>
    <property type="match status" value="1"/>
</dbReference>
<dbReference type="Pfam" id="PF08263">
    <property type="entry name" value="LRRNT_2"/>
    <property type="match status" value="1"/>
</dbReference>
<reference evidence="11 12" key="1">
    <citation type="journal article" date="2010" name="Nature">
        <title>Genome sequencing and analysis of the model grass Brachypodium distachyon.</title>
        <authorList>
            <consortium name="International Brachypodium Initiative"/>
        </authorList>
    </citation>
    <scope>NUCLEOTIDE SEQUENCE [LARGE SCALE GENOMIC DNA]</scope>
    <source>
        <strain evidence="11 12">Bd21</strain>
    </source>
</reference>
<keyword evidence="4" id="KW-0732">Signal</keyword>
<dbReference type="FunFam" id="3.80.10.10:FF:000400">
    <property type="entry name" value="Nuclear pore complex protein NUP107"/>
    <property type="match status" value="1"/>
</dbReference>
<keyword evidence="6 9" id="KW-1133">Transmembrane helix</keyword>
<dbReference type="Pfam" id="PF00560">
    <property type="entry name" value="LRR_1"/>
    <property type="match status" value="7"/>
</dbReference>
<feature type="domain" description="Leucine-rich repeat-containing N-terminal plant-type" evidence="10">
    <location>
        <begin position="66"/>
        <end position="102"/>
    </location>
</feature>
<evidence type="ECO:0000256" key="8">
    <source>
        <dbReference type="ARBA" id="ARBA00023180"/>
    </source>
</evidence>
<dbReference type="AlphaFoldDB" id="A0A2K2CV84"/>
<keyword evidence="7 9" id="KW-0472">Membrane</keyword>
<sequence>MTVEATPNGTAYNAIFRSIFMLATRLLGQTNMQLIHQRPTAMTPQYNLLYFSALSVLLCMASAAGPEGEALLRWKSTLLNSSSLSSWSRAKSTCKWDGVDCDAAGHVTHLSLQNSGLNGTLDAFYSTAFWHLAELDLSENNLFGTIPTNISLLLSLTSLCLSNNNFVGAIPCELYGLPRIDWLDLSNNQLTNPDPTKCSHMSIMHLSSLILRGNKLNGTFPSFILNNTFVMLSALVLSDNAFSGSIPKGLGNLTNLKYMDLSWNQFSGVIPMELGKLGSLQTMDLSWNMLSGGLPQSFSAMHRIKKFNVGNNLHLSGNLPFEWFSNWTFVQVLNIANNTFTGSINKAFCQLDIQALHFSNNILSGVLPGCLWNLLSLEYMDLSSNAFVGEVPTSTDTTIPLVSLHLSKNKFTGCFPPVIKNLKSLVYLDLGDNKFSGKIPSWIGRSLPMLSILRLRSNMFHGSIPWEVTQLSYLQLLDLAENNLTGPLPRFGSFTYIKKIPKRKHGWWVIIDGRHRVHMDGIDMFNSSDYSRLEQMDIIWKGRDYTFTFSTSIMLMCGFDLSSNSFSGDIPAELLNIQGLQFLNLSRNNLSGGIPNNIGNLKSAESLDLSWNKLSGPIPSSISHLMFLSTLNVSNNLLSGEIPRGNQIQTLNDPSIYSNNLGLCGPPLSIPCKNDSSSTTALDGAKEQHHELETLWLYYSVIAGTVFGFWLWFGSLFFWKIWRLAFFGCIDAMQQKVMQQLKHT</sequence>
<evidence type="ECO:0000313" key="12">
    <source>
        <dbReference type="EnsemblPlants" id="PNT65947"/>
    </source>
</evidence>
<evidence type="ECO:0000256" key="7">
    <source>
        <dbReference type="ARBA" id="ARBA00023136"/>
    </source>
</evidence>
<dbReference type="PANTHER" id="PTHR48065:SF57">
    <property type="entry name" value="LEUCINE-RICH REPEAT-CONTAINING N-TERMINAL PLANT-TYPE DOMAIN-CONTAINING PROTEIN"/>
    <property type="match status" value="1"/>
</dbReference>
<keyword evidence="8" id="KW-0325">Glycoprotein</keyword>
<keyword evidence="2" id="KW-0433">Leucine-rich repeat</keyword>
<evidence type="ECO:0000256" key="9">
    <source>
        <dbReference type="SAM" id="Phobius"/>
    </source>
</evidence>